<evidence type="ECO:0000313" key="2">
    <source>
        <dbReference type="Proteomes" id="UP000278035"/>
    </source>
</evidence>
<dbReference type="EMBL" id="CP034015">
    <property type="protein sequence ID" value="AZG72469.1"/>
    <property type="molecule type" value="Genomic_DNA"/>
</dbReference>
<proteinExistence type="predicted"/>
<evidence type="ECO:0000313" key="1">
    <source>
        <dbReference type="EMBL" id="AZG72469.1"/>
    </source>
</evidence>
<dbReference type="Proteomes" id="UP000278035">
    <property type="component" value="Chromosome"/>
</dbReference>
<dbReference type="RefSeq" id="WP_124730057.1">
    <property type="nucleotide sequence ID" value="NZ_CBCSKC010000001.1"/>
</dbReference>
<accession>A0A3G8LSC8</accession>
<dbReference type="KEGG" id="slj:EGC82_06575"/>
<dbReference type="AlphaFoldDB" id="A0A3G8LSC8"/>
<name>A0A3G8LSC8_9GAMM</name>
<protein>
    <submittedName>
        <fullName evidence="1">Uncharacterized protein</fullName>
    </submittedName>
</protein>
<reference evidence="2" key="1">
    <citation type="submission" date="2018-11" db="EMBL/GenBank/DDBJ databases">
        <title>Shewanella sp. M2.</title>
        <authorList>
            <person name="Hwang Y.J."/>
            <person name="Hwang C.Y."/>
        </authorList>
    </citation>
    <scope>NUCLEOTIDE SEQUENCE [LARGE SCALE GENOMIC DNA]</scope>
    <source>
        <strain evidence="2">LMG 19866</strain>
    </source>
</reference>
<dbReference type="OrthoDB" id="6272517at2"/>
<gene>
    <name evidence="1" type="ORF">EGC82_06575</name>
</gene>
<organism evidence="1 2">
    <name type="scientific">Shewanella livingstonensis</name>
    <dbReference type="NCBI Taxonomy" id="150120"/>
    <lineage>
        <taxon>Bacteria</taxon>
        <taxon>Pseudomonadati</taxon>
        <taxon>Pseudomonadota</taxon>
        <taxon>Gammaproteobacteria</taxon>
        <taxon>Alteromonadales</taxon>
        <taxon>Shewanellaceae</taxon>
        <taxon>Shewanella</taxon>
    </lineage>
</organism>
<keyword evidence="2" id="KW-1185">Reference proteome</keyword>
<sequence>MTFPWARILLMLVIVGLCSIFLINSRVLVLASMPFATSTAYSCSYNVDTQSNDRICNQPISLATVDIILSSVESTDRSLDNSMMGSTNSQAVANNATALTDTLIDVNSTLLGYVGEVSSTNSVSEQSNPNDIHYVPTYSARYISIAQHEPDESKPNYLLAYEFISPPVPSLTIGYQINFSPQLDWVLSTASAPSRLSGWKESNLLFVHAHTC</sequence>